<keyword evidence="4" id="KW-1185">Reference proteome</keyword>
<dbReference type="InterPro" id="IPR012340">
    <property type="entry name" value="NA-bd_OB-fold"/>
</dbReference>
<evidence type="ECO:0000313" key="3">
    <source>
        <dbReference type="EMBL" id="KAD4178143.1"/>
    </source>
</evidence>
<dbReference type="EMBL" id="SZYD01000014">
    <property type="protein sequence ID" value="KAD4178143.1"/>
    <property type="molecule type" value="Genomic_DNA"/>
</dbReference>
<evidence type="ECO:0000256" key="1">
    <source>
        <dbReference type="RuleBase" id="RU369086"/>
    </source>
</evidence>
<sequence length="478" mass="53047">MNLLLPYIHLHLSTKADTQSPSFQGNGHCFSCLFTIQDTTKKSGIGNLLFLNDEDEFVKSFVSAVDPVAQEAQAQASAGQAQASEAQDQASEAHAQASAAQDQASEAQARATTAHPKNREFVAILGVQGLFESAIKARVRETMLREVECIQQVVIPTKDIDTDGMVPTSLVVTNLLKRLAAYRALEGVGYFVGVTKLKTICKGKSNDSTKYTEFLVAFTCRTLLPIKGEVMIGIVHMITRFGVFLKSGPMELVYLSTQKMPNYYLVDEGKLLFLSNDLSRIEEGVVIRFMVLATRWSQRTRDINVLASIEVVFVAGPVEPGTSVAGCPINLILDVLIIPGRSRRFRLNRRPLPAVEPKEEKNGCCRQMSKVEPEEEEKNGCCRYPQWICMYVSHNFDLVVFVAGPVEPGTSVAGCPINLILDVLIIPGRSRRFRLNRRPLPAVEPKEEKNGCCRQISKVEPEEEEKNGCCRYPQWMST</sequence>
<dbReference type="Gene3D" id="2.40.50.140">
    <property type="entry name" value="Nucleic acid-binding proteins"/>
    <property type="match status" value="1"/>
</dbReference>
<keyword evidence="1" id="KW-0240">DNA-directed RNA polymerase</keyword>
<dbReference type="PANTHER" id="PTHR12709">
    <property type="entry name" value="DNA-DIRECTED RNA POLYMERASE II, III"/>
    <property type="match status" value="1"/>
</dbReference>
<evidence type="ECO:0000313" key="4">
    <source>
        <dbReference type="Proteomes" id="UP000326396"/>
    </source>
</evidence>
<dbReference type="PANTHER" id="PTHR12709:SF6">
    <property type="entry name" value="DNA-DIRECTED RNA POLYMERASE SUBUNIT 7-LIKE PROTEIN"/>
    <property type="match status" value="1"/>
</dbReference>
<dbReference type="GO" id="GO:0005634">
    <property type="term" value="C:nucleus"/>
    <property type="evidence" value="ECO:0007669"/>
    <property type="project" value="UniProtKB-SubCell"/>
</dbReference>
<dbReference type="OrthoDB" id="1162399at2759"/>
<comment type="subcellular location">
    <subcellularLocation>
        <location evidence="1">Nucleus</location>
    </subcellularLocation>
</comment>
<evidence type="ECO:0000256" key="2">
    <source>
        <dbReference type="SAM" id="MobiDB-lite"/>
    </source>
</evidence>
<accession>A0A5N6MUM2</accession>
<feature type="compositionally biased region" description="Low complexity" evidence="2">
    <location>
        <begin position="73"/>
        <end position="109"/>
    </location>
</feature>
<comment type="caution">
    <text evidence="3">The sequence shown here is derived from an EMBL/GenBank/DDBJ whole genome shotgun (WGS) entry which is preliminary data.</text>
</comment>
<dbReference type="AlphaFoldDB" id="A0A5N6MUM2"/>
<dbReference type="Proteomes" id="UP000326396">
    <property type="component" value="Linkage Group LG4"/>
</dbReference>
<reference evidence="3 4" key="1">
    <citation type="submission" date="2019-05" db="EMBL/GenBank/DDBJ databases">
        <title>Mikania micrantha, genome provides insights into the molecular mechanism of rapid growth.</title>
        <authorList>
            <person name="Liu B."/>
        </authorList>
    </citation>
    <scope>NUCLEOTIDE SEQUENCE [LARGE SCALE GENOMIC DNA]</scope>
    <source>
        <strain evidence="3">NLD-2019</strain>
        <tissue evidence="3">Leaf</tissue>
    </source>
</reference>
<name>A0A5N6MUM2_9ASTR</name>
<dbReference type="GO" id="GO:0003697">
    <property type="term" value="F:single-stranded DNA binding"/>
    <property type="evidence" value="ECO:0007669"/>
    <property type="project" value="TreeGrafter"/>
</dbReference>
<proteinExistence type="predicted"/>
<dbReference type="GO" id="GO:0006352">
    <property type="term" value="P:DNA-templated transcription initiation"/>
    <property type="evidence" value="ECO:0007669"/>
    <property type="project" value="UniProtKB-UniRule"/>
</dbReference>
<dbReference type="SUPFAM" id="SSF50249">
    <property type="entry name" value="Nucleic acid-binding proteins"/>
    <property type="match status" value="1"/>
</dbReference>
<keyword evidence="1" id="KW-0804">Transcription</keyword>
<keyword evidence="1" id="KW-0539">Nucleus</keyword>
<organism evidence="3 4">
    <name type="scientific">Mikania micrantha</name>
    <name type="common">bitter vine</name>
    <dbReference type="NCBI Taxonomy" id="192012"/>
    <lineage>
        <taxon>Eukaryota</taxon>
        <taxon>Viridiplantae</taxon>
        <taxon>Streptophyta</taxon>
        <taxon>Embryophyta</taxon>
        <taxon>Tracheophyta</taxon>
        <taxon>Spermatophyta</taxon>
        <taxon>Magnoliopsida</taxon>
        <taxon>eudicotyledons</taxon>
        <taxon>Gunneridae</taxon>
        <taxon>Pentapetalae</taxon>
        <taxon>asterids</taxon>
        <taxon>campanulids</taxon>
        <taxon>Asterales</taxon>
        <taxon>Asteraceae</taxon>
        <taxon>Asteroideae</taxon>
        <taxon>Heliantheae alliance</taxon>
        <taxon>Eupatorieae</taxon>
        <taxon>Mikania</taxon>
    </lineage>
</organism>
<feature type="region of interest" description="Disordered" evidence="2">
    <location>
        <begin position="73"/>
        <end position="113"/>
    </location>
</feature>
<gene>
    <name evidence="3" type="ORF">E3N88_26734</name>
</gene>
<dbReference type="GO" id="GO:0003727">
    <property type="term" value="F:single-stranded RNA binding"/>
    <property type="evidence" value="ECO:0007669"/>
    <property type="project" value="TreeGrafter"/>
</dbReference>
<dbReference type="InterPro" id="IPR045113">
    <property type="entry name" value="Rpb7-like"/>
</dbReference>
<dbReference type="GO" id="GO:0000428">
    <property type="term" value="C:DNA-directed RNA polymerase complex"/>
    <property type="evidence" value="ECO:0007669"/>
    <property type="project" value="UniProtKB-KW"/>
</dbReference>
<comment type="function">
    <text evidence="1">DNA-dependent RNA polymerase which catalyzes the transcription of DNA into RNA using the four ribonucleoside triphosphates as substrates.</text>
</comment>
<protein>
    <recommendedName>
        <fullName evidence="1">DNA-directed RNA polymerase subunit</fullName>
    </recommendedName>
</protein>